<dbReference type="AlphaFoldDB" id="A0A919CA50"/>
<dbReference type="EMBL" id="BMVC01000005">
    <property type="protein sequence ID" value="GHC92961.1"/>
    <property type="molecule type" value="Genomic_DNA"/>
</dbReference>
<name>A0A919CA50_9ACTN</name>
<protein>
    <submittedName>
        <fullName evidence="6">23S rRNA methyltransferase</fullName>
    </submittedName>
</protein>
<dbReference type="InterPro" id="IPR050315">
    <property type="entry name" value="FAD-oxidoreductase_2"/>
</dbReference>
<dbReference type="InterPro" id="IPR036188">
    <property type="entry name" value="FAD/NAD-bd_sf"/>
</dbReference>
<dbReference type="PANTHER" id="PTHR43400">
    <property type="entry name" value="FUMARATE REDUCTASE"/>
    <property type="match status" value="1"/>
</dbReference>
<dbReference type="RefSeq" id="WP_189821635.1">
    <property type="nucleotide sequence ID" value="NZ_BMVC01000005.1"/>
</dbReference>
<dbReference type="Gene3D" id="3.50.50.60">
    <property type="entry name" value="FAD/NAD(P)-binding domain"/>
    <property type="match status" value="3"/>
</dbReference>
<organism evidence="6 7">
    <name type="scientific">Streptomyces finlayi</name>
    <dbReference type="NCBI Taxonomy" id="67296"/>
    <lineage>
        <taxon>Bacteria</taxon>
        <taxon>Bacillati</taxon>
        <taxon>Actinomycetota</taxon>
        <taxon>Actinomycetes</taxon>
        <taxon>Kitasatosporales</taxon>
        <taxon>Streptomycetaceae</taxon>
        <taxon>Streptomyces</taxon>
    </lineage>
</organism>
<dbReference type="PANTHER" id="PTHR43400:SF10">
    <property type="entry name" value="3-OXOSTEROID 1-DEHYDROGENASE"/>
    <property type="match status" value="1"/>
</dbReference>
<feature type="domain" description="FAD-dependent oxidoreductase 2 FAD-binding" evidence="5">
    <location>
        <begin position="8"/>
        <end position="496"/>
    </location>
</feature>
<comment type="cofactor">
    <cofactor evidence="1">
        <name>FAD</name>
        <dbReference type="ChEBI" id="CHEBI:57692"/>
    </cofactor>
</comment>
<accession>A0A919CA50</accession>
<gene>
    <name evidence="6" type="ORF">GCM10010334_29470</name>
</gene>
<dbReference type="GO" id="GO:0032259">
    <property type="term" value="P:methylation"/>
    <property type="evidence" value="ECO:0007669"/>
    <property type="project" value="UniProtKB-KW"/>
</dbReference>
<evidence type="ECO:0000256" key="2">
    <source>
        <dbReference type="ARBA" id="ARBA00022630"/>
    </source>
</evidence>
<dbReference type="GO" id="GO:0033765">
    <property type="term" value="F:steroid dehydrogenase activity, acting on the CH-CH group of donors"/>
    <property type="evidence" value="ECO:0007669"/>
    <property type="project" value="UniProtKB-ARBA"/>
</dbReference>
<evidence type="ECO:0000313" key="6">
    <source>
        <dbReference type="EMBL" id="GHC92961.1"/>
    </source>
</evidence>
<proteinExistence type="predicted"/>
<keyword evidence="6" id="KW-0808">Transferase</keyword>
<evidence type="ECO:0000259" key="5">
    <source>
        <dbReference type="Pfam" id="PF00890"/>
    </source>
</evidence>
<dbReference type="Gene3D" id="3.90.700.10">
    <property type="entry name" value="Succinate dehydrogenase/fumarate reductase flavoprotein, catalytic domain"/>
    <property type="match status" value="1"/>
</dbReference>
<dbReference type="GO" id="GO:0008168">
    <property type="term" value="F:methyltransferase activity"/>
    <property type="evidence" value="ECO:0007669"/>
    <property type="project" value="UniProtKB-KW"/>
</dbReference>
<dbReference type="Pfam" id="PF00890">
    <property type="entry name" value="FAD_binding_2"/>
    <property type="match status" value="1"/>
</dbReference>
<dbReference type="GO" id="GO:0008202">
    <property type="term" value="P:steroid metabolic process"/>
    <property type="evidence" value="ECO:0007669"/>
    <property type="project" value="UniProtKB-ARBA"/>
</dbReference>
<evidence type="ECO:0000256" key="1">
    <source>
        <dbReference type="ARBA" id="ARBA00001974"/>
    </source>
</evidence>
<comment type="caution">
    <text evidence="6">The sequence shown here is derived from an EMBL/GenBank/DDBJ whole genome shotgun (WGS) entry which is preliminary data.</text>
</comment>
<evidence type="ECO:0000313" key="7">
    <source>
        <dbReference type="Proteomes" id="UP000638353"/>
    </source>
</evidence>
<keyword evidence="4" id="KW-0560">Oxidoreductase</keyword>
<dbReference type="SUPFAM" id="SSF56425">
    <property type="entry name" value="Succinate dehydrogenase/fumarate reductase flavoprotein, catalytic domain"/>
    <property type="match status" value="1"/>
</dbReference>
<keyword evidence="3" id="KW-0274">FAD</keyword>
<dbReference type="Proteomes" id="UP000638353">
    <property type="component" value="Unassembled WGS sequence"/>
</dbReference>
<keyword evidence="6" id="KW-0489">Methyltransferase</keyword>
<sequence>MSWDVQTDVLVIGFGGAGACAAIEAADAGAHVVAVDRFFGGGATALSGGVVYAGGGTRPQREAGVEDSVDAMFAYLKEETQGVVSDALLRDFCEKSSGNLDWLASHGAEYEGTLCPFKTSYPTDDYLLYYSGNEQFPPYSDTAVPAPRGHRTKAKGLASGKVLFGHLAEAARTRGVRLVPQTRAERLIVEDGRVVGAELRQLTGAAARAHRALSLALGKGNNYAPDLTGPLNKAVERLERGGRTVRVRARHGVVVTAGGFVFNKEMLAAHAPDFLPGQALGTVGDDGSGIRLGAEAGGATGHLDRVSAWRFYSPPVTLGRGLLVDRKGQRVCNELLYGAAVGERIVSAHEGHAYLLVDKAVLDRAWKEMGTQTVFFQKAQMGYLFTVGHKKGRTAVDAAAGFGVDPVGLARTLDTYNAAARAGTPDPLGKPSAYVQALDHGPYYAFDCSLDTSMFYPMPMITLGGLRVHDETGRVLREDGSEIEGLYAAGRSAVGVCSHAYVSGLSIADAVYSGRRAGADAARRAGADAARRAGADAARRAGEHVAAAKRR</sequence>
<evidence type="ECO:0000256" key="4">
    <source>
        <dbReference type="ARBA" id="ARBA00023002"/>
    </source>
</evidence>
<dbReference type="InterPro" id="IPR027477">
    <property type="entry name" value="Succ_DH/fumarate_Rdtase_cat_sf"/>
</dbReference>
<dbReference type="InterPro" id="IPR003953">
    <property type="entry name" value="FAD-dep_OxRdtase_2_FAD-bd"/>
</dbReference>
<reference evidence="6" key="2">
    <citation type="submission" date="2020-09" db="EMBL/GenBank/DDBJ databases">
        <authorList>
            <person name="Sun Q."/>
            <person name="Ohkuma M."/>
        </authorList>
    </citation>
    <scope>NUCLEOTIDE SEQUENCE</scope>
    <source>
        <strain evidence="6">JCM 4637</strain>
    </source>
</reference>
<reference evidence="6" key="1">
    <citation type="journal article" date="2014" name="Int. J. Syst. Evol. Microbiol.">
        <title>Complete genome sequence of Corynebacterium casei LMG S-19264T (=DSM 44701T), isolated from a smear-ripened cheese.</title>
        <authorList>
            <consortium name="US DOE Joint Genome Institute (JGI-PGF)"/>
            <person name="Walter F."/>
            <person name="Albersmeier A."/>
            <person name="Kalinowski J."/>
            <person name="Ruckert C."/>
        </authorList>
    </citation>
    <scope>NUCLEOTIDE SEQUENCE</scope>
    <source>
        <strain evidence="6">JCM 4637</strain>
    </source>
</reference>
<dbReference type="NCBIfam" id="NF005511">
    <property type="entry name" value="PRK07121.1-4"/>
    <property type="match status" value="1"/>
</dbReference>
<keyword evidence="2" id="KW-0285">Flavoprotein</keyword>
<dbReference type="SUPFAM" id="SSF51905">
    <property type="entry name" value="FAD/NAD(P)-binding domain"/>
    <property type="match status" value="1"/>
</dbReference>
<evidence type="ECO:0000256" key="3">
    <source>
        <dbReference type="ARBA" id="ARBA00022827"/>
    </source>
</evidence>